<dbReference type="AlphaFoldDB" id="A0A078KKV0"/>
<name>A0A078KKV0_9FIRM</name>
<dbReference type="EMBL" id="LM995447">
    <property type="protein sequence ID" value="CDZ24316.1"/>
    <property type="molecule type" value="Genomic_DNA"/>
</dbReference>
<evidence type="ECO:0000313" key="2">
    <source>
        <dbReference type="Proteomes" id="UP000032431"/>
    </source>
</evidence>
<dbReference type="Proteomes" id="UP000032431">
    <property type="component" value="Chromosome I"/>
</dbReference>
<reference evidence="2" key="1">
    <citation type="submission" date="2014-07" db="EMBL/GenBank/DDBJ databases">
        <authorList>
            <person name="Wibberg D."/>
        </authorList>
    </citation>
    <scope>NUCLEOTIDE SEQUENCE [LARGE SCALE GENOMIC DNA]</scope>
    <source>
        <strain evidence="2">DG5</strain>
    </source>
</reference>
<gene>
    <name evidence="1" type="ORF">CCDG5_1201</name>
</gene>
<accession>A0A078KKV0</accession>
<dbReference type="KEGG" id="ccel:CCDG5_1201"/>
<dbReference type="PATRIC" id="fig|29343.3.peg.1262"/>
<organism evidence="1 2">
    <name type="scientific">[Clostridium] cellulosi</name>
    <dbReference type="NCBI Taxonomy" id="29343"/>
    <lineage>
        <taxon>Bacteria</taxon>
        <taxon>Bacillati</taxon>
        <taxon>Bacillota</taxon>
        <taxon>Clostridia</taxon>
        <taxon>Eubacteriales</taxon>
        <taxon>Oscillospiraceae</taxon>
        <taxon>Oscillospiraceae incertae sedis</taxon>
    </lineage>
</organism>
<evidence type="ECO:0000313" key="1">
    <source>
        <dbReference type="EMBL" id="CDZ24316.1"/>
    </source>
</evidence>
<dbReference type="HOGENOM" id="CLU_3097332_0_0_9"/>
<keyword evidence="2" id="KW-1185">Reference proteome</keyword>
<proteinExistence type="predicted"/>
<protein>
    <submittedName>
        <fullName evidence="1">Uncharacterized protein</fullName>
    </submittedName>
</protein>
<sequence length="51" mass="6122">MQITLHTIQIVPLKMMYFNGRVDNYLHIKSDREHVLAADILLLYVFTVKYR</sequence>